<feature type="transmembrane region" description="Helical" evidence="10">
    <location>
        <begin position="282"/>
        <end position="307"/>
    </location>
</feature>
<dbReference type="GO" id="GO:0004888">
    <property type="term" value="F:transmembrane signaling receptor activity"/>
    <property type="evidence" value="ECO:0007669"/>
    <property type="project" value="InterPro"/>
</dbReference>
<dbReference type="AlphaFoldDB" id="L8GTI2"/>
<evidence type="ECO:0000313" key="14">
    <source>
        <dbReference type="Proteomes" id="UP000011083"/>
    </source>
</evidence>
<dbReference type="RefSeq" id="XP_004337444.1">
    <property type="nucleotide sequence ID" value="XM_004337396.1"/>
</dbReference>
<evidence type="ECO:0000256" key="8">
    <source>
        <dbReference type="ARBA" id="ARBA00023170"/>
    </source>
</evidence>
<evidence type="ECO:0000256" key="1">
    <source>
        <dbReference type="ARBA" id="ARBA00004141"/>
    </source>
</evidence>
<gene>
    <name evidence="13" type="ORF">ACA1_276470</name>
</gene>
<organism evidence="13 14">
    <name type="scientific">Acanthamoeba castellanii (strain ATCC 30010 / Neff)</name>
    <dbReference type="NCBI Taxonomy" id="1257118"/>
    <lineage>
        <taxon>Eukaryota</taxon>
        <taxon>Amoebozoa</taxon>
        <taxon>Discosea</taxon>
        <taxon>Longamoebia</taxon>
        <taxon>Centramoebida</taxon>
        <taxon>Acanthamoebidae</taxon>
        <taxon>Acanthamoeba</taxon>
    </lineage>
</organism>
<dbReference type="SMART" id="SM01330">
    <property type="entry name" value="Frizzled"/>
    <property type="match status" value="1"/>
</dbReference>
<dbReference type="Pfam" id="PF01534">
    <property type="entry name" value="Frizzled"/>
    <property type="match status" value="1"/>
</dbReference>
<feature type="transmembrane region" description="Helical" evidence="10">
    <location>
        <begin position="225"/>
        <end position="245"/>
    </location>
</feature>
<keyword evidence="8" id="KW-0675">Receptor</keyword>
<evidence type="ECO:0000259" key="12">
    <source>
        <dbReference type="PROSITE" id="PS50261"/>
    </source>
</evidence>
<evidence type="ECO:0000256" key="10">
    <source>
        <dbReference type="SAM" id="Phobius"/>
    </source>
</evidence>
<dbReference type="EMBL" id="KB008032">
    <property type="protein sequence ID" value="ELR15431.1"/>
    <property type="molecule type" value="Genomic_DNA"/>
</dbReference>
<feature type="domain" description="FZ" evidence="11">
    <location>
        <begin position="5"/>
        <end position="141"/>
    </location>
</feature>
<dbReference type="GO" id="GO:0007166">
    <property type="term" value="P:cell surface receptor signaling pathway"/>
    <property type="evidence" value="ECO:0007669"/>
    <property type="project" value="InterPro"/>
</dbReference>
<reference evidence="13 14" key="1">
    <citation type="journal article" date="2013" name="Genome Biol.">
        <title>Genome of Acanthamoeba castellanii highlights extensive lateral gene transfer and early evolution of tyrosine kinase signaling.</title>
        <authorList>
            <person name="Clarke M."/>
            <person name="Lohan A.J."/>
            <person name="Liu B."/>
            <person name="Lagkouvardos I."/>
            <person name="Roy S."/>
            <person name="Zafar N."/>
            <person name="Bertelli C."/>
            <person name="Schilde C."/>
            <person name="Kianianmomeni A."/>
            <person name="Burglin T.R."/>
            <person name="Frech C."/>
            <person name="Turcotte B."/>
            <person name="Kopec K.O."/>
            <person name="Synnott J.M."/>
            <person name="Choo C."/>
            <person name="Paponov I."/>
            <person name="Finkler A."/>
            <person name="Soon Heng Tan C."/>
            <person name="Hutchins A.P."/>
            <person name="Weinmeier T."/>
            <person name="Rattei T."/>
            <person name="Chu J.S."/>
            <person name="Gimenez G."/>
            <person name="Irimia M."/>
            <person name="Rigden D.J."/>
            <person name="Fitzpatrick D.A."/>
            <person name="Lorenzo-Morales J."/>
            <person name="Bateman A."/>
            <person name="Chiu C.H."/>
            <person name="Tang P."/>
            <person name="Hegemann P."/>
            <person name="Fromm H."/>
            <person name="Raoult D."/>
            <person name="Greub G."/>
            <person name="Miranda-Saavedra D."/>
            <person name="Chen N."/>
            <person name="Nash P."/>
            <person name="Ginger M.L."/>
            <person name="Horn M."/>
            <person name="Schaap P."/>
            <person name="Caler L."/>
            <person name="Loftus B."/>
        </authorList>
    </citation>
    <scope>NUCLEOTIDE SEQUENCE [LARGE SCALE GENOMIC DNA]</scope>
    <source>
        <strain evidence="13 14">Neff</strain>
    </source>
</reference>
<dbReference type="SUPFAM" id="SSF63501">
    <property type="entry name" value="Frizzled cysteine-rich domain"/>
    <property type="match status" value="1"/>
</dbReference>
<sequence>MLSGARAQACVPFRGSPGTAHKCDTFLVPGTNVFLASDQTYESVDAAAGNFTHLFGAFMPPDCRTAGLRLLCLSWFLPCDFSSTGLAVLPPCRSVCEEMTLACYAFLESQNQLNQLPDCDSIINVTGTPLPAFLPVSCAYGPTDAVVPYSQADCPYPLNWDPQAAPGASDMCVAPCPNLFYSSGEWVAIRVVAYVFSFISLVINLFLCITWSLNPKKRRFPASVLLYISLCFIFFTGFQFLGVFFEPNSITCTKDWPPKPVSMDSAGENGGWGMGCIFQAMVFSYLTIAQILWWLALNINLFVLLVLEIRQERFMKLHKWYHVMCWGLPMISLILLLATKKVGGSISSPYCQFYSDGGRSWWDWAFVFGPTIPFLIVGMVLLCISVIKLMVLKFKRKESSLTSHLVRLMSMVIYFLINIAITYSFRIYAEVRYDDIQRAVEQQVACSLTTGTECEMKGGISYAYFFFVVLATATIGDAVFIFLGTTKETFGFWARLIHARQAEEGFLTHAWAMVKGHTSDSSSSGGSSPPASNLSNGSSLDFELASLSSKPSTNL</sequence>
<evidence type="ECO:0000256" key="4">
    <source>
        <dbReference type="ARBA" id="ARBA00022729"/>
    </source>
</evidence>
<evidence type="ECO:0000256" key="5">
    <source>
        <dbReference type="ARBA" id="ARBA00022989"/>
    </source>
</evidence>
<dbReference type="KEGG" id="acan:ACA1_276470"/>
<keyword evidence="4" id="KW-0732">Signal</keyword>
<dbReference type="PROSITE" id="PS50038">
    <property type="entry name" value="FZ"/>
    <property type="match status" value="1"/>
</dbReference>
<dbReference type="Gene3D" id="1.20.1070.10">
    <property type="entry name" value="Rhodopsin 7-helix transmembrane proteins"/>
    <property type="match status" value="1"/>
</dbReference>
<feature type="domain" description="G-protein coupled receptors family 2 profile 2" evidence="12">
    <location>
        <begin position="186"/>
        <end position="449"/>
    </location>
</feature>
<evidence type="ECO:0000256" key="2">
    <source>
        <dbReference type="ARBA" id="ARBA00008077"/>
    </source>
</evidence>
<dbReference type="InterPro" id="IPR017981">
    <property type="entry name" value="GPCR_2-like_7TM"/>
</dbReference>
<feature type="transmembrane region" description="Helical" evidence="10">
    <location>
        <begin position="462"/>
        <end position="483"/>
    </location>
</feature>
<name>L8GTI2_ACACF</name>
<protein>
    <submittedName>
        <fullName evidence="13">Frizzled/Smoothened family membrane region protein</fullName>
    </submittedName>
</protein>
<dbReference type="SUPFAM" id="SSF81321">
    <property type="entry name" value="Family A G protein-coupled receptor-like"/>
    <property type="match status" value="1"/>
</dbReference>
<dbReference type="InterPro" id="IPR050949">
    <property type="entry name" value="GPCR_Fz/Smo-like"/>
</dbReference>
<dbReference type="GO" id="GO:0016020">
    <property type="term" value="C:membrane"/>
    <property type="evidence" value="ECO:0007669"/>
    <property type="project" value="UniProtKB-SubCell"/>
</dbReference>
<dbReference type="InterPro" id="IPR000539">
    <property type="entry name" value="Frizzled/Smoothened_7TM"/>
</dbReference>
<accession>L8GTI2</accession>
<dbReference type="Gene3D" id="1.10.2000.10">
    <property type="entry name" value="Frizzled cysteine-rich domain"/>
    <property type="match status" value="1"/>
</dbReference>
<dbReference type="PANTHER" id="PTHR31787:SF15">
    <property type="entry name" value="FRIZZLED AND SMOOTHENED-LIKE PROTEIN P-RELATED"/>
    <property type="match status" value="1"/>
</dbReference>
<evidence type="ECO:0000259" key="11">
    <source>
        <dbReference type="PROSITE" id="PS50038"/>
    </source>
</evidence>
<dbReference type="InterPro" id="IPR020067">
    <property type="entry name" value="Frizzled_dom"/>
</dbReference>
<dbReference type="Proteomes" id="UP000011083">
    <property type="component" value="Unassembled WGS sequence"/>
</dbReference>
<dbReference type="GeneID" id="14916066"/>
<keyword evidence="14" id="KW-1185">Reference proteome</keyword>
<comment type="subcellular location">
    <subcellularLocation>
        <location evidence="1">Membrane</location>
        <topology evidence="1">Multi-pass membrane protein</topology>
    </subcellularLocation>
</comment>
<evidence type="ECO:0000256" key="7">
    <source>
        <dbReference type="ARBA" id="ARBA00023157"/>
    </source>
</evidence>
<dbReference type="STRING" id="1257118.L8GTI2"/>
<dbReference type="PROSITE" id="PS50261">
    <property type="entry name" value="G_PROTEIN_RECEP_F2_4"/>
    <property type="match status" value="1"/>
</dbReference>
<proteinExistence type="inferred from homology"/>
<feature type="transmembrane region" description="Helical" evidence="10">
    <location>
        <begin position="364"/>
        <end position="387"/>
    </location>
</feature>
<feature type="transmembrane region" description="Helical" evidence="10">
    <location>
        <begin position="319"/>
        <end position="338"/>
    </location>
</feature>
<comment type="similarity">
    <text evidence="2">Belongs to the G-protein coupled receptor Fz/Smo family.</text>
</comment>
<keyword evidence="6 10" id="KW-0472">Membrane</keyword>
<dbReference type="Pfam" id="PF01392">
    <property type="entry name" value="Fz"/>
    <property type="match status" value="1"/>
</dbReference>
<evidence type="ECO:0000256" key="6">
    <source>
        <dbReference type="ARBA" id="ARBA00023136"/>
    </source>
</evidence>
<keyword evidence="5 10" id="KW-1133">Transmembrane helix</keyword>
<keyword evidence="3 10" id="KW-0812">Transmembrane</keyword>
<dbReference type="InterPro" id="IPR036790">
    <property type="entry name" value="Frizzled_dom_sf"/>
</dbReference>
<dbReference type="VEuPathDB" id="AmoebaDB:ACA1_276470"/>
<dbReference type="OMA" id="NCAIPCK"/>
<evidence type="ECO:0000256" key="9">
    <source>
        <dbReference type="ARBA" id="ARBA00023180"/>
    </source>
</evidence>
<dbReference type="PANTHER" id="PTHR31787">
    <property type="entry name" value="G-PROTEIN-COUPLED RECEPTOR GPCR FAMILY PROTEIN"/>
    <property type="match status" value="1"/>
</dbReference>
<evidence type="ECO:0000256" key="3">
    <source>
        <dbReference type="ARBA" id="ARBA00022692"/>
    </source>
</evidence>
<keyword evidence="7" id="KW-1015">Disulfide bond</keyword>
<dbReference type="PRINTS" id="PR00489">
    <property type="entry name" value="FRIZZLED"/>
</dbReference>
<dbReference type="OrthoDB" id="26203at2759"/>
<feature type="transmembrane region" description="Helical" evidence="10">
    <location>
        <begin position="408"/>
        <end position="429"/>
    </location>
</feature>
<evidence type="ECO:0000313" key="13">
    <source>
        <dbReference type="EMBL" id="ELR15431.1"/>
    </source>
</evidence>
<keyword evidence="9" id="KW-0325">Glycoprotein</keyword>
<feature type="transmembrane region" description="Helical" evidence="10">
    <location>
        <begin position="191"/>
        <end position="213"/>
    </location>
</feature>